<protein>
    <submittedName>
        <fullName evidence="2">Uncharacterized protein</fullName>
    </submittedName>
</protein>
<sequence>MAAARCPRAVGGADAEDPREPSSATPPPARWGHCALPHEAWLHSRVQVVDGLDGVASREPAARRREGGRGLFVSGGAGDAPVAAGTLLAEEAPVILATDYAALERYLLAVCGGAPGARLPADSSVAVLSGESEATLRHAILSLVRRPGRAGRHGAAARARRPLAQHAQRRPAAVRRQAARARRARWALADGLSDVEEGSPDRHLPLLPPFFPCIATAPPSPSRLHRERPRGSPCRRLPGPRAA</sequence>
<comment type="caution">
    <text evidence="2">The sequence shown here is derived from an EMBL/GenBank/DDBJ whole genome shotgun (WGS) entry which is preliminary data.</text>
</comment>
<accession>A0ABN9RUL7</accession>
<keyword evidence="3" id="KW-1185">Reference proteome</keyword>
<gene>
    <name evidence="2" type="ORF">PCOR1329_LOCUS23888</name>
</gene>
<feature type="region of interest" description="Disordered" evidence="1">
    <location>
        <begin position="1"/>
        <end position="31"/>
    </location>
</feature>
<feature type="region of interest" description="Disordered" evidence="1">
    <location>
        <begin position="156"/>
        <end position="176"/>
    </location>
</feature>
<feature type="region of interest" description="Disordered" evidence="1">
    <location>
        <begin position="217"/>
        <end position="243"/>
    </location>
</feature>
<evidence type="ECO:0000256" key="1">
    <source>
        <dbReference type="SAM" id="MobiDB-lite"/>
    </source>
</evidence>
<evidence type="ECO:0000313" key="3">
    <source>
        <dbReference type="Proteomes" id="UP001189429"/>
    </source>
</evidence>
<dbReference type="EMBL" id="CAUYUJ010008147">
    <property type="protein sequence ID" value="CAK0823034.1"/>
    <property type="molecule type" value="Genomic_DNA"/>
</dbReference>
<name>A0ABN9RUL7_9DINO</name>
<organism evidence="2 3">
    <name type="scientific">Prorocentrum cordatum</name>
    <dbReference type="NCBI Taxonomy" id="2364126"/>
    <lineage>
        <taxon>Eukaryota</taxon>
        <taxon>Sar</taxon>
        <taxon>Alveolata</taxon>
        <taxon>Dinophyceae</taxon>
        <taxon>Prorocentrales</taxon>
        <taxon>Prorocentraceae</taxon>
        <taxon>Prorocentrum</taxon>
    </lineage>
</organism>
<proteinExistence type="predicted"/>
<dbReference type="Proteomes" id="UP001189429">
    <property type="component" value="Unassembled WGS sequence"/>
</dbReference>
<reference evidence="2" key="1">
    <citation type="submission" date="2023-10" db="EMBL/GenBank/DDBJ databases">
        <authorList>
            <person name="Chen Y."/>
            <person name="Shah S."/>
            <person name="Dougan E. K."/>
            <person name="Thang M."/>
            <person name="Chan C."/>
        </authorList>
    </citation>
    <scope>NUCLEOTIDE SEQUENCE [LARGE SCALE GENOMIC DNA]</scope>
</reference>
<feature type="compositionally biased region" description="Basic residues" evidence="1">
    <location>
        <begin position="158"/>
        <end position="176"/>
    </location>
</feature>
<evidence type="ECO:0000313" key="2">
    <source>
        <dbReference type="EMBL" id="CAK0823034.1"/>
    </source>
</evidence>